<reference evidence="2" key="2">
    <citation type="submission" date="2018-05" db="EMBL/GenBank/DDBJ databases">
        <title>OmerRS3 (Oryza meridionalis Reference Sequence Version 3).</title>
        <authorList>
            <person name="Zhang J."/>
            <person name="Kudrna D."/>
            <person name="Lee S."/>
            <person name="Talag J."/>
            <person name="Welchert J."/>
            <person name="Wing R.A."/>
        </authorList>
    </citation>
    <scope>NUCLEOTIDE SEQUENCE [LARGE SCALE GENOMIC DNA]</scope>
    <source>
        <strain evidence="2">cv. OR44</strain>
    </source>
</reference>
<evidence type="ECO:0000313" key="2">
    <source>
        <dbReference type="EnsemblPlants" id="OMERI08G13460.5"/>
    </source>
</evidence>
<feature type="compositionally biased region" description="Low complexity" evidence="1">
    <location>
        <begin position="35"/>
        <end position="46"/>
    </location>
</feature>
<feature type="region of interest" description="Disordered" evidence="1">
    <location>
        <begin position="1"/>
        <end position="50"/>
    </location>
</feature>
<keyword evidence="3" id="KW-1185">Reference proteome</keyword>
<sequence>QEFAARQQLGIPSPPLTSDPATARRPTRRRRRRPAGPATEGAPRAAIPRSSRVYPGGWRRLVVDLSDDIAC</sequence>
<dbReference type="EnsemblPlants" id="OMERI08G13460.5">
    <property type="protein sequence ID" value="OMERI08G13460.5"/>
    <property type="gene ID" value="OMERI08G13460"/>
</dbReference>
<organism evidence="2">
    <name type="scientific">Oryza meridionalis</name>
    <dbReference type="NCBI Taxonomy" id="40149"/>
    <lineage>
        <taxon>Eukaryota</taxon>
        <taxon>Viridiplantae</taxon>
        <taxon>Streptophyta</taxon>
        <taxon>Embryophyta</taxon>
        <taxon>Tracheophyta</taxon>
        <taxon>Spermatophyta</taxon>
        <taxon>Magnoliopsida</taxon>
        <taxon>Liliopsida</taxon>
        <taxon>Poales</taxon>
        <taxon>Poaceae</taxon>
        <taxon>BOP clade</taxon>
        <taxon>Oryzoideae</taxon>
        <taxon>Oryzeae</taxon>
        <taxon>Oryzinae</taxon>
        <taxon>Oryza</taxon>
    </lineage>
</organism>
<dbReference type="Gramene" id="OMERI08G13460.5">
    <property type="protein sequence ID" value="OMERI08G13460.5"/>
    <property type="gene ID" value="OMERI08G13460"/>
</dbReference>
<dbReference type="Proteomes" id="UP000008021">
    <property type="component" value="Chromosome 8"/>
</dbReference>
<dbReference type="AlphaFoldDB" id="A0A0E0EM21"/>
<reference evidence="2" key="1">
    <citation type="submission" date="2015-04" db="UniProtKB">
        <authorList>
            <consortium name="EnsemblPlants"/>
        </authorList>
    </citation>
    <scope>IDENTIFICATION</scope>
</reference>
<dbReference type="HOGENOM" id="CLU_2747596_0_0_1"/>
<feature type="compositionally biased region" description="Basic residues" evidence="1">
    <location>
        <begin position="25"/>
        <end position="34"/>
    </location>
</feature>
<name>A0A0E0EM21_9ORYZ</name>
<evidence type="ECO:0000313" key="3">
    <source>
        <dbReference type="Proteomes" id="UP000008021"/>
    </source>
</evidence>
<protein>
    <submittedName>
        <fullName evidence="2">Uncharacterized protein</fullName>
    </submittedName>
</protein>
<evidence type="ECO:0000256" key="1">
    <source>
        <dbReference type="SAM" id="MobiDB-lite"/>
    </source>
</evidence>
<accession>A0A0E0EM21</accession>
<proteinExistence type="predicted"/>